<keyword evidence="1" id="KW-1133">Transmembrane helix</keyword>
<feature type="transmembrane region" description="Helical" evidence="1">
    <location>
        <begin position="28"/>
        <end position="46"/>
    </location>
</feature>
<feature type="transmembrane region" description="Helical" evidence="1">
    <location>
        <begin position="353"/>
        <end position="375"/>
    </location>
</feature>
<feature type="transmembrane region" description="Helical" evidence="1">
    <location>
        <begin position="169"/>
        <end position="189"/>
    </location>
</feature>
<feature type="transmembrane region" description="Helical" evidence="1">
    <location>
        <begin position="320"/>
        <end position="341"/>
    </location>
</feature>
<dbReference type="AlphaFoldDB" id="A0A2V1HXG6"/>
<feature type="transmembrane region" description="Helical" evidence="1">
    <location>
        <begin position="58"/>
        <end position="75"/>
    </location>
</feature>
<dbReference type="OrthoDB" id="7698234at2"/>
<dbReference type="Pfam" id="PF06772">
    <property type="entry name" value="LtrA"/>
    <property type="match status" value="1"/>
</dbReference>
<comment type="caution">
    <text evidence="2">The sequence shown here is derived from an EMBL/GenBank/DDBJ whole genome shotgun (WGS) entry which is preliminary data.</text>
</comment>
<dbReference type="PANTHER" id="PTHR36840:SF1">
    <property type="entry name" value="BLL5714 PROTEIN"/>
    <property type="match status" value="1"/>
</dbReference>
<feature type="transmembrane region" description="Helical" evidence="1">
    <location>
        <begin position="210"/>
        <end position="230"/>
    </location>
</feature>
<dbReference type="InterPro" id="IPR010640">
    <property type="entry name" value="Low_temperature_requirement_A"/>
</dbReference>
<feature type="transmembrane region" description="Helical" evidence="1">
    <location>
        <begin position="113"/>
        <end position="132"/>
    </location>
</feature>
<keyword evidence="3" id="KW-1185">Reference proteome</keyword>
<organism evidence="2 3">
    <name type="scientific">Amnibacterium flavum</name>
    <dbReference type="NCBI Taxonomy" id="2173173"/>
    <lineage>
        <taxon>Bacteria</taxon>
        <taxon>Bacillati</taxon>
        <taxon>Actinomycetota</taxon>
        <taxon>Actinomycetes</taxon>
        <taxon>Micrococcales</taxon>
        <taxon>Microbacteriaceae</taxon>
        <taxon>Amnibacterium</taxon>
    </lineage>
</organism>
<feature type="transmembrane region" description="Helical" evidence="1">
    <location>
        <begin position="381"/>
        <end position="398"/>
    </location>
</feature>
<dbReference type="EMBL" id="QEOP01000001">
    <property type="protein sequence ID" value="PVZ96019.1"/>
    <property type="molecule type" value="Genomic_DNA"/>
</dbReference>
<name>A0A2V1HXG6_9MICO</name>
<sequence length="416" mass="44951">MTLGRASVRSVLRPTSGRESHRVTFVELFFDLVFVFAITQLSHSLITHPDLPTLGETLLLTVALWWMWINTAWVTNWLHPDHPMVRGLLFAIMLFALVLATAIPEAFGDKALVFAGCYVIIELGRSVFAIVALRRDSPTNAMNFVRIGTWIAVCGVLWIAGALLPEQRILLWVAAVALYSAGPITRFWTPGIGATPLEVWRISGEHIAERAALALIIVLGESIIVTGTAFGETSVGIESASAFGAAFASTILMWLLYFNHREQGASEYIAGARETGPIARLSYTYIHVLLVIGILLTAVADELVLLHPLGEHGAEGHGEAIGSTPWVAGLICGASAIYLLGNALFTRSVGGPWALSHLLGVLALILLFAFHPLLAPLAVNWLSNLVLLVVVLADHLAYRMSRHAAPGDEQSVRVAP</sequence>
<proteinExistence type="predicted"/>
<evidence type="ECO:0000256" key="1">
    <source>
        <dbReference type="SAM" id="Phobius"/>
    </source>
</evidence>
<dbReference type="RefSeq" id="WP_116755753.1">
    <property type="nucleotide sequence ID" value="NZ_JBHUEX010000001.1"/>
</dbReference>
<accession>A0A2V1HXG6</accession>
<feature type="transmembrane region" description="Helical" evidence="1">
    <location>
        <begin position="87"/>
        <end position="107"/>
    </location>
</feature>
<keyword evidence="1" id="KW-0472">Membrane</keyword>
<keyword evidence="1" id="KW-0812">Transmembrane</keyword>
<gene>
    <name evidence="2" type="ORF">DDQ50_06135</name>
</gene>
<reference evidence="2 3" key="1">
    <citation type="submission" date="2018-05" db="EMBL/GenBank/DDBJ databases">
        <title>Amnibacterium sp. M8JJ-5, whole genome shotgun sequence.</title>
        <authorList>
            <person name="Tuo L."/>
        </authorList>
    </citation>
    <scope>NUCLEOTIDE SEQUENCE [LARGE SCALE GENOMIC DNA]</scope>
    <source>
        <strain evidence="2 3">M8JJ-5</strain>
    </source>
</reference>
<feature type="transmembrane region" description="Helical" evidence="1">
    <location>
        <begin position="144"/>
        <end position="163"/>
    </location>
</feature>
<evidence type="ECO:0000313" key="2">
    <source>
        <dbReference type="EMBL" id="PVZ96019.1"/>
    </source>
</evidence>
<feature type="transmembrane region" description="Helical" evidence="1">
    <location>
        <begin position="242"/>
        <end position="260"/>
    </location>
</feature>
<evidence type="ECO:0008006" key="4">
    <source>
        <dbReference type="Google" id="ProtNLM"/>
    </source>
</evidence>
<dbReference type="PANTHER" id="PTHR36840">
    <property type="entry name" value="BLL5714 PROTEIN"/>
    <property type="match status" value="1"/>
</dbReference>
<feature type="transmembrane region" description="Helical" evidence="1">
    <location>
        <begin position="281"/>
        <end position="300"/>
    </location>
</feature>
<evidence type="ECO:0000313" key="3">
    <source>
        <dbReference type="Proteomes" id="UP000244893"/>
    </source>
</evidence>
<protein>
    <recommendedName>
        <fullName evidence="4">Low temperature requirement protein A</fullName>
    </recommendedName>
</protein>
<dbReference type="Proteomes" id="UP000244893">
    <property type="component" value="Unassembled WGS sequence"/>
</dbReference>